<evidence type="ECO:0000313" key="2">
    <source>
        <dbReference type="EMBL" id="KAJ3178301.1"/>
    </source>
</evidence>
<sequence length="481" mass="53452">MPEPNKLNRGSMASETAEAMQMDLHRHEEMLDAQAGPTADGEASPSNDNQQQHQQWSARIEYHFEQDIVRLRSTGRTLCDKVAAASLDKGGVTLNFCKALQWSPDGTCVLTSTNDNKFRLFENPTNVGWDAAESPTDVPLAPVLTIPEPEAVYDFAWYPQMTSADPSTCCFLSTVRDHPIRLWDAYTGQMRASYTAFDHMDQVQAPNSLTFNLDGTKMYCGSNNLIQIFDIHRPGNECLRRPTTPNRKSKEGQKGLISSIAFNPDFSGMYAVGSYFGSIGLYDERNDELLHQIILEKGRGVTQVEFSRDGTQLFYTSRKTNSIICRDLRNSGDVLATFARSGNTNQRIGFSLDPSGRYLSTGDDTGRILIYDLQTKALLKEFQAHDDTVSSASFHPSLPLFASCSGQRQDILLERVVYDANGRVEYIVCADIFDTEDGHDPGVNGARTPVDSSLAMWRLPHEWISITDVPETGASEAQDPT</sequence>
<proteinExistence type="predicted"/>
<comment type="caution">
    <text evidence="2">The sequence shown here is derived from an EMBL/GenBank/DDBJ whole genome shotgun (WGS) entry which is preliminary data.</text>
</comment>
<organism evidence="2 3">
    <name type="scientific">Geranomyces variabilis</name>
    <dbReference type="NCBI Taxonomy" id="109894"/>
    <lineage>
        <taxon>Eukaryota</taxon>
        <taxon>Fungi</taxon>
        <taxon>Fungi incertae sedis</taxon>
        <taxon>Chytridiomycota</taxon>
        <taxon>Chytridiomycota incertae sedis</taxon>
        <taxon>Chytridiomycetes</taxon>
        <taxon>Spizellomycetales</taxon>
        <taxon>Powellomycetaceae</taxon>
        <taxon>Geranomyces</taxon>
    </lineage>
</organism>
<keyword evidence="3" id="KW-1185">Reference proteome</keyword>
<feature type="region of interest" description="Disordered" evidence="1">
    <location>
        <begin position="1"/>
        <end position="56"/>
    </location>
</feature>
<dbReference type="InterPro" id="IPR036322">
    <property type="entry name" value="WD40_repeat_dom_sf"/>
</dbReference>
<dbReference type="InterPro" id="IPR015943">
    <property type="entry name" value="WD40/YVTN_repeat-like_dom_sf"/>
</dbReference>
<dbReference type="Pfam" id="PF00400">
    <property type="entry name" value="WD40"/>
    <property type="match status" value="2"/>
</dbReference>
<dbReference type="EMBL" id="JADGJQ010000027">
    <property type="protein sequence ID" value="KAJ3178301.1"/>
    <property type="molecule type" value="Genomic_DNA"/>
</dbReference>
<dbReference type="PANTHER" id="PTHR13211">
    <property type="entry name" value="TELOMERASE CAJAL BODY PROTEIN 1"/>
    <property type="match status" value="1"/>
</dbReference>
<dbReference type="SUPFAM" id="SSF50978">
    <property type="entry name" value="WD40 repeat-like"/>
    <property type="match status" value="1"/>
</dbReference>
<dbReference type="Gene3D" id="2.130.10.10">
    <property type="entry name" value="YVTN repeat-like/Quinoprotein amine dehydrogenase"/>
    <property type="match status" value="1"/>
</dbReference>
<dbReference type="Proteomes" id="UP001212152">
    <property type="component" value="Unassembled WGS sequence"/>
</dbReference>
<dbReference type="AlphaFoldDB" id="A0AAD5XSF6"/>
<evidence type="ECO:0000256" key="1">
    <source>
        <dbReference type="SAM" id="MobiDB-lite"/>
    </source>
</evidence>
<dbReference type="PANTHER" id="PTHR13211:SF0">
    <property type="entry name" value="TELOMERASE CAJAL BODY PROTEIN 1"/>
    <property type="match status" value="1"/>
</dbReference>
<name>A0AAD5XSF6_9FUNG</name>
<dbReference type="SMART" id="SM00320">
    <property type="entry name" value="WD40"/>
    <property type="match status" value="7"/>
</dbReference>
<accession>A0AAD5XSF6</accession>
<feature type="compositionally biased region" description="Polar residues" evidence="1">
    <location>
        <begin position="44"/>
        <end position="56"/>
    </location>
</feature>
<dbReference type="InterPro" id="IPR051150">
    <property type="entry name" value="SWT21/TCAB1_mRNA_Telomere"/>
</dbReference>
<dbReference type="InterPro" id="IPR001680">
    <property type="entry name" value="WD40_rpt"/>
</dbReference>
<gene>
    <name evidence="2" type="primary">WRAP53</name>
    <name evidence="2" type="ORF">HDU87_003613</name>
</gene>
<evidence type="ECO:0000313" key="3">
    <source>
        <dbReference type="Proteomes" id="UP001212152"/>
    </source>
</evidence>
<protein>
    <submittedName>
        <fullName evidence="2">Telomerase Cajal body protein 1</fullName>
    </submittedName>
</protein>
<reference evidence="2" key="1">
    <citation type="submission" date="2020-05" db="EMBL/GenBank/DDBJ databases">
        <title>Phylogenomic resolution of chytrid fungi.</title>
        <authorList>
            <person name="Stajich J.E."/>
            <person name="Amses K."/>
            <person name="Simmons R."/>
            <person name="Seto K."/>
            <person name="Myers J."/>
            <person name="Bonds A."/>
            <person name="Quandt C.A."/>
            <person name="Barry K."/>
            <person name="Liu P."/>
            <person name="Grigoriev I."/>
            <person name="Longcore J.E."/>
            <person name="James T.Y."/>
        </authorList>
    </citation>
    <scope>NUCLEOTIDE SEQUENCE</scope>
    <source>
        <strain evidence="2">JEL0379</strain>
    </source>
</reference>